<feature type="compositionally biased region" description="Basic residues" evidence="1">
    <location>
        <begin position="1"/>
        <end position="11"/>
    </location>
</feature>
<dbReference type="STRING" id="597362.K5W9A4"/>
<dbReference type="OrthoDB" id="3353673at2759"/>
<reference evidence="3" key="1">
    <citation type="journal article" date="2012" name="Proc. Natl. Acad. Sci. U.S.A.">
        <title>Genome sequence of the button mushroom Agaricus bisporus reveals mechanisms governing adaptation to a humic-rich ecological niche.</title>
        <authorList>
            <person name="Morin E."/>
            <person name="Kohler A."/>
            <person name="Baker A.R."/>
            <person name="Foulongne-Oriol M."/>
            <person name="Lombard V."/>
            <person name="Nagy L.G."/>
            <person name="Ohm R.A."/>
            <person name="Patyshakuliyeva A."/>
            <person name="Brun A."/>
            <person name="Aerts A.L."/>
            <person name="Bailey A.M."/>
            <person name="Billette C."/>
            <person name="Coutinho P.M."/>
            <person name="Deakin G."/>
            <person name="Doddapaneni H."/>
            <person name="Floudas D."/>
            <person name="Grimwood J."/>
            <person name="Hilden K."/>
            <person name="Kuees U."/>
            <person name="LaButti K.M."/>
            <person name="Lapidus A."/>
            <person name="Lindquist E.A."/>
            <person name="Lucas S.M."/>
            <person name="Murat C."/>
            <person name="Riley R.W."/>
            <person name="Salamov A.A."/>
            <person name="Schmutz J."/>
            <person name="Subramanian V."/>
            <person name="Woesten H.A.B."/>
            <person name="Xu J."/>
            <person name="Eastwood D.C."/>
            <person name="Foster G.D."/>
            <person name="Sonnenberg A.S."/>
            <person name="Cullen D."/>
            <person name="de Vries R.P."/>
            <person name="Lundell T."/>
            <person name="Hibbett D.S."/>
            <person name="Henrissat B."/>
            <person name="Burton K.S."/>
            <person name="Kerrigan R.W."/>
            <person name="Challen M.P."/>
            <person name="Grigoriev I.V."/>
            <person name="Martin F."/>
        </authorList>
    </citation>
    <scope>NUCLEOTIDE SEQUENCE [LARGE SCALE GENOMIC DNA]</scope>
    <source>
        <strain evidence="3">JB137-S8 / ATCC MYA-4627 / FGSC 10392</strain>
    </source>
</reference>
<dbReference type="Proteomes" id="UP000008493">
    <property type="component" value="Unassembled WGS sequence"/>
</dbReference>
<dbReference type="InParanoid" id="K5W9A4"/>
<organism evidence="2 3">
    <name type="scientific">Agaricus bisporus var. burnettii (strain JB137-S8 / ATCC MYA-4627 / FGSC 10392)</name>
    <name type="common">White button mushroom</name>
    <dbReference type="NCBI Taxonomy" id="597362"/>
    <lineage>
        <taxon>Eukaryota</taxon>
        <taxon>Fungi</taxon>
        <taxon>Dikarya</taxon>
        <taxon>Basidiomycota</taxon>
        <taxon>Agaricomycotina</taxon>
        <taxon>Agaricomycetes</taxon>
        <taxon>Agaricomycetidae</taxon>
        <taxon>Agaricales</taxon>
        <taxon>Agaricineae</taxon>
        <taxon>Agaricaceae</taxon>
        <taxon>Agaricus</taxon>
    </lineage>
</organism>
<feature type="region of interest" description="Disordered" evidence="1">
    <location>
        <begin position="95"/>
        <end position="128"/>
    </location>
</feature>
<gene>
    <name evidence="2" type="ORF">AGABI1DRAFT_110111</name>
</gene>
<protein>
    <recommendedName>
        <fullName evidence="4">Transcriptional regulatory protein RXT2 N-terminal domain-containing protein</fullName>
    </recommendedName>
</protein>
<dbReference type="eggNOG" id="ENOG502SETC">
    <property type="taxonomic scope" value="Eukaryota"/>
</dbReference>
<dbReference type="RefSeq" id="XP_007325396.1">
    <property type="nucleotide sequence ID" value="XM_007325334.1"/>
</dbReference>
<sequence>MSTVGNRKRRYGQIDGPDMADLPSVPLSDHNMWYYPSHGQHSDEEDTSIGFKTGNWGCKTVKGARWVRRGKITPWGPGMEDWEAEERARKRLTMLLPQDRRSPSPPTLPHLSRSPSPPLTSPYPPPTSTHLSYSSFVLDKSTTYTFRSKLLDELEHATNGLIEGEATLRHALGRLWQVMSEDPDHEEFTVPVVTKMEDEDESREEEQDERSKRVMRAPDLTPATHKIFINSEADLANHDSHFSQPETQLESLQKSILLLKELQDNGREYVERLQEIREGLGDVRAQRNTIWDTVRERAVKELQDVAVAGQ</sequence>
<accession>K5W9A4</accession>
<dbReference type="HOGENOM" id="CLU_045445_0_0_1"/>
<evidence type="ECO:0000313" key="2">
    <source>
        <dbReference type="EMBL" id="EKM83449.1"/>
    </source>
</evidence>
<dbReference type="OMA" id="WYYPSHG"/>
<evidence type="ECO:0000313" key="3">
    <source>
        <dbReference type="Proteomes" id="UP000008493"/>
    </source>
</evidence>
<dbReference type="EMBL" id="JH971385">
    <property type="protein sequence ID" value="EKM83449.1"/>
    <property type="molecule type" value="Genomic_DNA"/>
</dbReference>
<dbReference type="KEGG" id="abp:AGABI1DRAFT110111"/>
<dbReference type="AlphaFoldDB" id="K5W9A4"/>
<keyword evidence="3" id="KW-1185">Reference proteome</keyword>
<evidence type="ECO:0000256" key="1">
    <source>
        <dbReference type="SAM" id="MobiDB-lite"/>
    </source>
</evidence>
<feature type="compositionally biased region" description="Pro residues" evidence="1">
    <location>
        <begin position="115"/>
        <end position="127"/>
    </location>
</feature>
<feature type="region of interest" description="Disordered" evidence="1">
    <location>
        <begin position="1"/>
        <end position="23"/>
    </location>
</feature>
<name>K5W9A4_AGABU</name>
<dbReference type="GeneID" id="18822850"/>
<evidence type="ECO:0008006" key="4">
    <source>
        <dbReference type="Google" id="ProtNLM"/>
    </source>
</evidence>
<proteinExistence type="predicted"/>